<evidence type="ECO:0000313" key="1">
    <source>
        <dbReference type="EMBL" id="GGD69617.1"/>
    </source>
</evidence>
<name>A0A916YZZ1_9BACL</name>
<reference evidence="1" key="2">
    <citation type="submission" date="2020-09" db="EMBL/GenBank/DDBJ databases">
        <authorList>
            <person name="Sun Q."/>
            <person name="Zhou Y."/>
        </authorList>
    </citation>
    <scope>NUCLEOTIDE SEQUENCE</scope>
    <source>
        <strain evidence="1">CGMCC 1.15178</strain>
    </source>
</reference>
<accession>A0A916YZZ1</accession>
<evidence type="ECO:0008006" key="3">
    <source>
        <dbReference type="Google" id="ProtNLM"/>
    </source>
</evidence>
<sequence length="115" mass="13323">MTPQTYYVSITSGTIEREPSNTDQLAIQASEDQLDVLKHKLDKEIFTNEITSLRAVIPFKSADHDKSEEQYSEDIRDLYTYIYQIGTPETKNHIDSMKILPKLTNQDYTMPGYEK</sequence>
<comment type="caution">
    <text evidence="1">The sequence shown here is derived from an EMBL/GenBank/DDBJ whole genome shotgun (WGS) entry which is preliminary data.</text>
</comment>
<dbReference type="RefSeq" id="WP_188992694.1">
    <property type="nucleotide sequence ID" value="NZ_BMHP01000002.1"/>
</dbReference>
<gene>
    <name evidence="1" type="ORF">GCM10010911_29390</name>
</gene>
<organism evidence="1 2">
    <name type="scientific">Paenibacillus nasutitermitis</name>
    <dbReference type="NCBI Taxonomy" id="1652958"/>
    <lineage>
        <taxon>Bacteria</taxon>
        <taxon>Bacillati</taxon>
        <taxon>Bacillota</taxon>
        <taxon>Bacilli</taxon>
        <taxon>Bacillales</taxon>
        <taxon>Paenibacillaceae</taxon>
        <taxon>Paenibacillus</taxon>
    </lineage>
</organism>
<evidence type="ECO:0000313" key="2">
    <source>
        <dbReference type="Proteomes" id="UP000612456"/>
    </source>
</evidence>
<dbReference type="Proteomes" id="UP000612456">
    <property type="component" value="Unassembled WGS sequence"/>
</dbReference>
<proteinExistence type="predicted"/>
<reference evidence="1" key="1">
    <citation type="journal article" date="2014" name="Int. J. Syst. Evol. Microbiol.">
        <title>Complete genome sequence of Corynebacterium casei LMG S-19264T (=DSM 44701T), isolated from a smear-ripened cheese.</title>
        <authorList>
            <consortium name="US DOE Joint Genome Institute (JGI-PGF)"/>
            <person name="Walter F."/>
            <person name="Albersmeier A."/>
            <person name="Kalinowski J."/>
            <person name="Ruckert C."/>
        </authorList>
    </citation>
    <scope>NUCLEOTIDE SEQUENCE</scope>
    <source>
        <strain evidence="1">CGMCC 1.15178</strain>
    </source>
</reference>
<dbReference type="EMBL" id="BMHP01000002">
    <property type="protein sequence ID" value="GGD69617.1"/>
    <property type="molecule type" value="Genomic_DNA"/>
</dbReference>
<keyword evidence="2" id="KW-1185">Reference proteome</keyword>
<dbReference type="AlphaFoldDB" id="A0A916YZZ1"/>
<protein>
    <recommendedName>
        <fullName evidence="3">Hydrolase</fullName>
    </recommendedName>
</protein>